<proteinExistence type="predicted"/>
<organism evidence="2 3">
    <name type="scientific">Discostella pseudostelligera</name>
    <dbReference type="NCBI Taxonomy" id="259834"/>
    <lineage>
        <taxon>Eukaryota</taxon>
        <taxon>Sar</taxon>
        <taxon>Stramenopiles</taxon>
        <taxon>Ochrophyta</taxon>
        <taxon>Bacillariophyta</taxon>
        <taxon>Coscinodiscophyceae</taxon>
        <taxon>Thalassiosirophycidae</taxon>
        <taxon>Stephanodiscales</taxon>
        <taxon>Stephanodiscaceae</taxon>
        <taxon>Discostella</taxon>
    </lineage>
</organism>
<comment type="caution">
    <text evidence="2">The sequence shown here is derived from an EMBL/GenBank/DDBJ whole genome shotgun (WGS) entry which is preliminary data.</text>
</comment>
<evidence type="ECO:0000313" key="2">
    <source>
        <dbReference type="EMBL" id="KAL3761955.1"/>
    </source>
</evidence>
<keyword evidence="3" id="KW-1185">Reference proteome</keyword>
<sequence>MKDGSAMAEGECMSPSNDTLDRYRIEVVGATFDEQDNQDRTSEDLSAASTVDVDNTHPYLLRYADAYAHENNNTADSLNGIGPTFVGVKPSTQFMEGQHVVYTGNNGRTCEAVVMKILYDNNNQPHYTIKLASGAEEQAGSHMLDPQSHMGAKDENGEAPKNSVDFKTNSTQLFLSLYQSKWEIAERRLASHPEEASIWVTRCAKSSDGSNGEIRWQLLPVHLYICLVGLRKEEAKMGETDTETKENSTMKLLTDLLLAYPQATQCTDDQNMIPLHSAIRGNSSLAIIHKLLEVDPASVYWKDGRGRNAFQIVEKIYEKPIHKQQVGNEDEARLMRYAELMELLSDAARRVSYLTSNGEVVERVHKINPDEAQKQLLQLQNENLALRRENAELQHRAEINARLLLQLVEKLKIYEEERLINIENYNEIFGSKDELDEKRKEILVSLSADDDTEEDVEEKEQVSDVQVDSGDGAYRKRLERYYHKMNPSPNAPGTSGVTTLSTSPLRLNTGDEHVTNVAVGAGEVGREELTMGEEPIQNGQSIFRQTAAVDSAKTGGESTQPSHNSSDHNPNISPALSAEEEYQLRVE</sequence>
<feature type="region of interest" description="Disordered" evidence="1">
    <location>
        <begin position="533"/>
        <end position="587"/>
    </location>
</feature>
<dbReference type="Proteomes" id="UP001530293">
    <property type="component" value="Unassembled WGS sequence"/>
</dbReference>
<feature type="compositionally biased region" description="Polar residues" evidence="1">
    <location>
        <begin position="556"/>
        <end position="574"/>
    </location>
</feature>
<accession>A0ABD3MN45</accession>
<gene>
    <name evidence="2" type="ORF">ACHAWU_010132</name>
</gene>
<evidence type="ECO:0000256" key="1">
    <source>
        <dbReference type="SAM" id="MobiDB-lite"/>
    </source>
</evidence>
<dbReference type="AlphaFoldDB" id="A0ABD3MN45"/>
<protein>
    <submittedName>
        <fullName evidence="2">Uncharacterized protein</fullName>
    </submittedName>
</protein>
<name>A0ABD3MN45_9STRA</name>
<evidence type="ECO:0000313" key="3">
    <source>
        <dbReference type="Proteomes" id="UP001530293"/>
    </source>
</evidence>
<dbReference type="EMBL" id="JALLBG020000144">
    <property type="protein sequence ID" value="KAL3761955.1"/>
    <property type="molecule type" value="Genomic_DNA"/>
</dbReference>
<feature type="region of interest" description="Disordered" evidence="1">
    <location>
        <begin position="138"/>
        <end position="165"/>
    </location>
</feature>
<reference evidence="2 3" key="1">
    <citation type="submission" date="2024-10" db="EMBL/GenBank/DDBJ databases">
        <title>Updated reference genomes for cyclostephanoid diatoms.</title>
        <authorList>
            <person name="Roberts W.R."/>
            <person name="Alverson A.J."/>
        </authorList>
    </citation>
    <scope>NUCLEOTIDE SEQUENCE [LARGE SCALE GENOMIC DNA]</scope>
    <source>
        <strain evidence="2 3">AJA232-27</strain>
    </source>
</reference>